<organism evidence="9 10">
    <name type="scientific">Lysobacter dokdonensis DS-58</name>
    <dbReference type="NCBI Taxonomy" id="1300345"/>
    <lineage>
        <taxon>Bacteria</taxon>
        <taxon>Pseudomonadati</taxon>
        <taxon>Pseudomonadota</taxon>
        <taxon>Gammaproteobacteria</taxon>
        <taxon>Lysobacterales</taxon>
        <taxon>Lysobacteraceae</taxon>
        <taxon>Noviluteimonas</taxon>
    </lineage>
</organism>
<evidence type="ECO:0000256" key="4">
    <source>
        <dbReference type="ARBA" id="ARBA00022801"/>
    </source>
</evidence>
<evidence type="ECO:0000259" key="8">
    <source>
        <dbReference type="Pfam" id="PF01694"/>
    </source>
</evidence>
<keyword evidence="5 7" id="KW-1133">Transmembrane helix</keyword>
<keyword evidence="6 7" id="KW-0472">Membrane</keyword>
<feature type="transmembrane region" description="Helical" evidence="7">
    <location>
        <begin position="13"/>
        <end position="33"/>
    </location>
</feature>
<dbReference type="InterPro" id="IPR035952">
    <property type="entry name" value="Rhomboid-like_sf"/>
</dbReference>
<evidence type="ECO:0000256" key="7">
    <source>
        <dbReference type="SAM" id="Phobius"/>
    </source>
</evidence>
<evidence type="ECO:0000256" key="1">
    <source>
        <dbReference type="ARBA" id="ARBA00004141"/>
    </source>
</evidence>
<keyword evidence="3 7" id="KW-0812">Transmembrane</keyword>
<feature type="transmembrane region" description="Helical" evidence="7">
    <location>
        <begin position="164"/>
        <end position="182"/>
    </location>
</feature>
<dbReference type="InterPro" id="IPR022764">
    <property type="entry name" value="Peptidase_S54_rhomboid_dom"/>
</dbReference>
<evidence type="ECO:0000256" key="2">
    <source>
        <dbReference type="ARBA" id="ARBA00009045"/>
    </source>
</evidence>
<dbReference type="AlphaFoldDB" id="A0A0A2WIG7"/>
<dbReference type="PANTHER" id="PTHR43731:SF14">
    <property type="entry name" value="PRESENILIN-ASSOCIATED RHOMBOID-LIKE PROTEIN, MITOCHONDRIAL"/>
    <property type="match status" value="1"/>
</dbReference>
<reference evidence="9 10" key="1">
    <citation type="submission" date="2014-09" db="EMBL/GenBank/DDBJ databases">
        <title>Genome sequences of Lysobacter dokdonensis DS-58.</title>
        <authorList>
            <person name="Kim J.F."/>
            <person name="Kwak M.-J."/>
        </authorList>
    </citation>
    <scope>NUCLEOTIDE SEQUENCE [LARGE SCALE GENOMIC DNA]</scope>
    <source>
        <strain evidence="9 10">DS-58</strain>
    </source>
</reference>
<dbReference type="PANTHER" id="PTHR43731">
    <property type="entry name" value="RHOMBOID PROTEASE"/>
    <property type="match status" value="1"/>
</dbReference>
<dbReference type="PATRIC" id="fig|1300345.3.peg.1060"/>
<dbReference type="RefSeq" id="WP_036166988.1">
    <property type="nucleotide sequence ID" value="NZ_JRKJ01000005.1"/>
</dbReference>
<keyword evidence="10" id="KW-1185">Reference proteome</keyword>
<dbReference type="InterPro" id="IPR050925">
    <property type="entry name" value="Rhomboid_protease_S54"/>
</dbReference>
<accession>A0A0A2WIG7</accession>
<dbReference type="GO" id="GO:0016020">
    <property type="term" value="C:membrane"/>
    <property type="evidence" value="ECO:0007669"/>
    <property type="project" value="UniProtKB-SubCell"/>
</dbReference>
<evidence type="ECO:0000256" key="3">
    <source>
        <dbReference type="ARBA" id="ARBA00022692"/>
    </source>
</evidence>
<protein>
    <submittedName>
        <fullName evidence="9">Integral membrane protein</fullName>
    </submittedName>
</protein>
<name>A0A0A2WIG7_9GAMM</name>
<keyword evidence="4" id="KW-0378">Hydrolase</keyword>
<dbReference type="STRING" id="1300345.LF41_2495"/>
<proteinExistence type="inferred from homology"/>
<evidence type="ECO:0000256" key="6">
    <source>
        <dbReference type="ARBA" id="ARBA00023136"/>
    </source>
</evidence>
<feature type="domain" description="Peptidase S54 rhomboid" evidence="8">
    <location>
        <begin position="149"/>
        <end position="297"/>
    </location>
</feature>
<feature type="transmembrane region" description="Helical" evidence="7">
    <location>
        <begin position="238"/>
        <end position="261"/>
    </location>
</feature>
<dbReference type="GO" id="GO:0004252">
    <property type="term" value="F:serine-type endopeptidase activity"/>
    <property type="evidence" value="ECO:0007669"/>
    <property type="project" value="InterPro"/>
</dbReference>
<dbReference type="Gene3D" id="1.20.1540.10">
    <property type="entry name" value="Rhomboid-like"/>
    <property type="match status" value="1"/>
</dbReference>
<comment type="caution">
    <text evidence="9">The sequence shown here is derived from an EMBL/GenBank/DDBJ whole genome shotgun (WGS) entry which is preliminary data.</text>
</comment>
<feature type="transmembrane region" description="Helical" evidence="7">
    <location>
        <begin position="214"/>
        <end position="232"/>
    </location>
</feature>
<dbReference type="OrthoDB" id="9814037at2"/>
<evidence type="ECO:0000313" key="9">
    <source>
        <dbReference type="EMBL" id="KGQ19986.1"/>
    </source>
</evidence>
<dbReference type="Pfam" id="PF01694">
    <property type="entry name" value="Rhomboid"/>
    <property type="match status" value="1"/>
</dbReference>
<dbReference type="Proteomes" id="UP000030518">
    <property type="component" value="Unassembled WGS sequence"/>
</dbReference>
<evidence type="ECO:0000313" key="10">
    <source>
        <dbReference type="Proteomes" id="UP000030518"/>
    </source>
</evidence>
<dbReference type="EMBL" id="JRKJ01000005">
    <property type="protein sequence ID" value="KGQ19986.1"/>
    <property type="molecule type" value="Genomic_DNA"/>
</dbReference>
<evidence type="ECO:0000256" key="5">
    <source>
        <dbReference type="ARBA" id="ARBA00022989"/>
    </source>
</evidence>
<dbReference type="eggNOG" id="COG0705">
    <property type="taxonomic scope" value="Bacteria"/>
</dbReference>
<sequence>MLLLPLHRPLTRATFPVVTALLVLVNVFVFLGLQAGDNARMQEALALYASSRLADLEAPAYERWLVERGGRGEELQEFRALDGELPRHAFVGQNTLVDREFVPAMQTGRFFDDTAAFDEWRRLRAPYDTRLQSITTLRYLLRSSEFDPVRLVASAFLHADLGHLFGNMVFLMIIGLLVEGALGPWRFLGVHLLGAVGANLASLAFHWGDAAGGLGASGAIAALMGCFCLVWGTQPVRFFYWIGVWFDYVRAPALWLFPAWLGWELFNLLVRDDSNVAFEAHAGGLVCGALMGAVLAKTGQVRVGFIRDAAPDAAVQDDRWERAQRHIGRMQLPEADRLLDELAKESPSRTDVQLARYRVARNAGRTEQADARALHVLDVEAGNAPDVRAQGELLAELAGRTVAIPVETRLAFARRAIVHGALDEVERVLQSLEADVPDETQSQLWFDLALRHRDAGAQAAHVRCLRHLAQRHPQQPQAAKARFLLENA</sequence>
<comment type="subcellular location">
    <subcellularLocation>
        <location evidence="1">Membrane</location>
        <topology evidence="1">Multi-pass membrane protein</topology>
    </subcellularLocation>
</comment>
<comment type="similarity">
    <text evidence="2">Belongs to the peptidase S54 family.</text>
</comment>
<dbReference type="SUPFAM" id="SSF144091">
    <property type="entry name" value="Rhomboid-like"/>
    <property type="match status" value="1"/>
</dbReference>
<gene>
    <name evidence="9" type="ORF">LF41_2495</name>
</gene>